<organism evidence="8 9">
    <name type="scientific">Dactylosporangium cerinum</name>
    <dbReference type="NCBI Taxonomy" id="1434730"/>
    <lineage>
        <taxon>Bacteria</taxon>
        <taxon>Bacillati</taxon>
        <taxon>Actinomycetota</taxon>
        <taxon>Actinomycetes</taxon>
        <taxon>Micromonosporales</taxon>
        <taxon>Micromonosporaceae</taxon>
        <taxon>Dactylosporangium</taxon>
    </lineage>
</organism>
<dbReference type="Proteomes" id="UP001595912">
    <property type="component" value="Unassembled WGS sequence"/>
</dbReference>
<keyword evidence="3" id="KW-0813">Transport</keyword>
<sequence>MTKEGNAVSRRRRAVAAVAAVAVMVLAVAGCGAQKPTSATTDTKQLEVVSWWTSGSEAAALNVLLSAMHQTNPNVDVVNAAVTGGAGSQAVVALAKQLQDGNPPDVWQTFAGKSVQGYADRGVIRDVTSVFTGSDLHATMQPTILRSLMHGGKPYGVPTGAHRSNMLWLNAELLHRAGVPLPSGDYTLAVFLDGLQKVKASGATPLCLGGKDRFTTVELFENVLLSTIGVKGWQDMAGDRLNWRSAQVRAALRTFGDILAYADPEAGTLTWDAATKKLATGGCAFESLNDSAYGELVADGAQEGKDFAAVAFPGTGDSFLAVVDVFVAATRAKNAKNALAFLSDISKPATQIPFSKAKGSVPVLRNIDISSLSDYQQDASKSLWGSSVLLSVAHGEAMSPEFQEGFYDAVSTYVRTRDPDAFARDLENAVTKDKIPPR</sequence>
<comment type="subcellular location">
    <subcellularLocation>
        <location evidence="1">Cell envelope</location>
    </subcellularLocation>
</comment>
<reference evidence="9" key="1">
    <citation type="journal article" date="2019" name="Int. J. Syst. Evol. Microbiol.">
        <title>The Global Catalogue of Microorganisms (GCM) 10K type strain sequencing project: providing services to taxonomists for standard genome sequencing and annotation.</title>
        <authorList>
            <consortium name="The Broad Institute Genomics Platform"/>
            <consortium name="The Broad Institute Genome Sequencing Center for Infectious Disease"/>
            <person name="Wu L."/>
            <person name="Ma J."/>
        </authorList>
    </citation>
    <scope>NUCLEOTIDE SEQUENCE [LARGE SCALE GENOMIC DNA]</scope>
    <source>
        <strain evidence="9">CGMCC 4.7152</strain>
    </source>
</reference>
<dbReference type="PROSITE" id="PS51257">
    <property type="entry name" value="PROKAR_LIPOPROTEIN"/>
    <property type="match status" value="1"/>
</dbReference>
<dbReference type="RefSeq" id="WP_380115925.1">
    <property type="nucleotide sequence ID" value="NZ_JBHSIU010000018.1"/>
</dbReference>
<protein>
    <recommendedName>
        <fullName evidence="6">Probable sugar-binding periplasmic protein</fullName>
    </recommendedName>
</protein>
<evidence type="ECO:0000256" key="1">
    <source>
        <dbReference type="ARBA" id="ARBA00004196"/>
    </source>
</evidence>
<dbReference type="InterPro" id="IPR006059">
    <property type="entry name" value="SBP"/>
</dbReference>
<evidence type="ECO:0000256" key="7">
    <source>
        <dbReference type="SAM" id="SignalP"/>
    </source>
</evidence>
<evidence type="ECO:0000256" key="2">
    <source>
        <dbReference type="ARBA" id="ARBA00008520"/>
    </source>
</evidence>
<dbReference type="PANTHER" id="PTHR43649:SF28">
    <property type="entry name" value="BINDING PROTEIN COMPONENT OF ABC SUGAR TRANSPORTER-RELATED"/>
    <property type="match status" value="1"/>
</dbReference>
<feature type="chain" id="PRO_5046517392" description="Probable sugar-binding periplasmic protein" evidence="7">
    <location>
        <begin position="30"/>
        <end position="438"/>
    </location>
</feature>
<dbReference type="Gene3D" id="3.40.190.10">
    <property type="entry name" value="Periplasmic binding protein-like II"/>
    <property type="match status" value="2"/>
</dbReference>
<evidence type="ECO:0000256" key="3">
    <source>
        <dbReference type="ARBA" id="ARBA00022448"/>
    </source>
</evidence>
<evidence type="ECO:0000256" key="5">
    <source>
        <dbReference type="ARBA" id="ARBA00049629"/>
    </source>
</evidence>
<dbReference type="InterPro" id="IPR050490">
    <property type="entry name" value="Bact_solute-bd_prot1"/>
</dbReference>
<dbReference type="Pfam" id="PF13416">
    <property type="entry name" value="SBP_bac_8"/>
    <property type="match status" value="1"/>
</dbReference>
<evidence type="ECO:0000256" key="4">
    <source>
        <dbReference type="ARBA" id="ARBA00022729"/>
    </source>
</evidence>
<comment type="similarity">
    <text evidence="2">Belongs to the bacterial solute-binding protein 1 family.</text>
</comment>
<evidence type="ECO:0000313" key="9">
    <source>
        <dbReference type="Proteomes" id="UP001595912"/>
    </source>
</evidence>
<keyword evidence="4 7" id="KW-0732">Signal</keyword>
<comment type="function">
    <text evidence="5">Part of a binding-protein-dependent transport system for a sugar.</text>
</comment>
<name>A0ABV9VSU9_9ACTN</name>
<accession>A0ABV9VSU9</accession>
<dbReference type="SUPFAM" id="SSF53850">
    <property type="entry name" value="Periplasmic binding protein-like II"/>
    <property type="match status" value="1"/>
</dbReference>
<gene>
    <name evidence="8" type="ORF">ACFPIJ_16800</name>
</gene>
<comment type="caution">
    <text evidence="8">The sequence shown here is derived from an EMBL/GenBank/DDBJ whole genome shotgun (WGS) entry which is preliminary data.</text>
</comment>
<dbReference type="PANTHER" id="PTHR43649">
    <property type="entry name" value="ARABINOSE-BINDING PROTEIN-RELATED"/>
    <property type="match status" value="1"/>
</dbReference>
<evidence type="ECO:0000256" key="6">
    <source>
        <dbReference type="ARBA" id="ARBA00049753"/>
    </source>
</evidence>
<dbReference type="EMBL" id="JBHSIU010000018">
    <property type="protein sequence ID" value="MFC4999486.1"/>
    <property type="molecule type" value="Genomic_DNA"/>
</dbReference>
<evidence type="ECO:0000313" key="8">
    <source>
        <dbReference type="EMBL" id="MFC4999486.1"/>
    </source>
</evidence>
<keyword evidence="9" id="KW-1185">Reference proteome</keyword>
<proteinExistence type="inferred from homology"/>
<feature type="signal peptide" evidence="7">
    <location>
        <begin position="1"/>
        <end position="29"/>
    </location>
</feature>